<dbReference type="Proteomes" id="UP000319374">
    <property type="component" value="Chromosome"/>
</dbReference>
<reference evidence="2" key="1">
    <citation type="submission" date="2019-06" db="EMBL/GenBank/DDBJ databases">
        <title>Alistipes onderdonkii subsp. vulgaris subsp. nov., Alistipes dispar sp. nov. and Alistipes communis sp. nov., isolated from human faeces, and creation of Alistipes onderdonkii subsp. onderdonkii subsp. nov.</title>
        <authorList>
            <person name="Sakamoto M."/>
            <person name="Ikeyama N."/>
            <person name="Ogata Y."/>
            <person name="Suda W."/>
            <person name="Iino T."/>
            <person name="Hattori M."/>
            <person name="Ohkuma M."/>
        </authorList>
    </citation>
    <scope>NUCLEOTIDE SEQUENCE [LARGE SCALE GENOMIC DNA]</scope>
    <source>
        <strain evidence="2">5CPEGH6</strain>
    </source>
</reference>
<gene>
    <name evidence="1" type="ORF">A5CPEGH6_22730</name>
</gene>
<dbReference type="RefSeq" id="WP_232522887.1">
    <property type="nucleotide sequence ID" value="NZ_AP019736.1"/>
</dbReference>
<proteinExistence type="predicted"/>
<protein>
    <submittedName>
        <fullName evidence="1">Uncharacterized protein</fullName>
    </submittedName>
</protein>
<dbReference type="GeneID" id="98674441"/>
<name>A0A4Y1X3P7_9BACT</name>
<organism evidence="1 2">
    <name type="scientific">Alistipes dispar</name>
    <dbReference type="NCBI Taxonomy" id="2585119"/>
    <lineage>
        <taxon>Bacteria</taxon>
        <taxon>Pseudomonadati</taxon>
        <taxon>Bacteroidota</taxon>
        <taxon>Bacteroidia</taxon>
        <taxon>Bacteroidales</taxon>
        <taxon>Rikenellaceae</taxon>
        <taxon>Alistipes</taxon>
    </lineage>
</organism>
<dbReference type="KEGG" id="ada:A5CPEGH6_22730"/>
<accession>A0A4Y1X3P7</accession>
<evidence type="ECO:0000313" key="1">
    <source>
        <dbReference type="EMBL" id="BBL07635.1"/>
    </source>
</evidence>
<keyword evidence="2" id="KW-1185">Reference proteome</keyword>
<sequence length="87" mass="9590">MGYVVLHIEKAAGTDAAMSGHVERRIAPANVITTLTYLNEELVEFLKGVTNRIEAIQHRLDNAGLERKIGKNQVRTCMSCSPEAPKI</sequence>
<dbReference type="EMBL" id="AP019736">
    <property type="protein sequence ID" value="BBL07635.1"/>
    <property type="molecule type" value="Genomic_DNA"/>
</dbReference>
<dbReference type="AlphaFoldDB" id="A0A4Y1X3P7"/>
<evidence type="ECO:0000313" key="2">
    <source>
        <dbReference type="Proteomes" id="UP000319374"/>
    </source>
</evidence>